<keyword evidence="3 9" id="KW-0479">Metal-binding</keyword>
<dbReference type="PRINTS" id="PR00625">
    <property type="entry name" value="JDOMAIN"/>
</dbReference>
<dbReference type="GO" id="GO:0006260">
    <property type="term" value="P:DNA replication"/>
    <property type="evidence" value="ECO:0007669"/>
    <property type="project" value="UniProtKB-KW"/>
</dbReference>
<evidence type="ECO:0000256" key="10">
    <source>
        <dbReference type="PROSITE-ProRule" id="PRU00546"/>
    </source>
</evidence>
<dbReference type="InterPro" id="IPR012724">
    <property type="entry name" value="DnaJ"/>
</dbReference>
<dbReference type="Pfam" id="PF00684">
    <property type="entry name" value="DnaJ_CXXCXGXG"/>
    <property type="match status" value="1"/>
</dbReference>
<feature type="binding site" evidence="9">
    <location>
        <position position="164"/>
    </location>
    <ligand>
        <name>Zn(2+)</name>
        <dbReference type="ChEBI" id="CHEBI:29105"/>
        <label>1</label>
    </ligand>
</feature>
<keyword evidence="6 9" id="KW-0862">Zinc</keyword>
<dbReference type="Pfam" id="PF01556">
    <property type="entry name" value="DnaJ_C"/>
    <property type="match status" value="1"/>
</dbReference>
<feature type="domain" description="CR-type" evidence="12">
    <location>
        <begin position="151"/>
        <end position="230"/>
    </location>
</feature>
<feature type="repeat" description="CXXCXGXG motif" evidence="9">
    <location>
        <begin position="178"/>
        <end position="185"/>
    </location>
</feature>
<proteinExistence type="inferred from homology"/>
<feature type="binding site" evidence="9">
    <location>
        <position position="167"/>
    </location>
    <ligand>
        <name>Zn(2+)</name>
        <dbReference type="ChEBI" id="CHEBI:29105"/>
        <label>1</label>
    </ligand>
</feature>
<keyword evidence="4 9" id="KW-0677">Repeat</keyword>
<evidence type="ECO:0000259" key="12">
    <source>
        <dbReference type="PROSITE" id="PS51188"/>
    </source>
</evidence>
<dbReference type="Gene3D" id="6.20.20.10">
    <property type="match status" value="2"/>
</dbReference>
<feature type="binding site" evidence="9">
    <location>
        <position position="207"/>
    </location>
    <ligand>
        <name>Zn(2+)</name>
        <dbReference type="ChEBI" id="CHEBI:29105"/>
        <label>2</label>
    </ligand>
</feature>
<dbReference type="HAMAP" id="MF_01152">
    <property type="entry name" value="DnaJ"/>
    <property type="match status" value="1"/>
</dbReference>
<feature type="binding site" evidence="9">
    <location>
        <position position="221"/>
    </location>
    <ligand>
        <name>Zn(2+)</name>
        <dbReference type="ChEBI" id="CHEBI:29105"/>
        <label>1</label>
    </ligand>
</feature>
<dbReference type="Proteomes" id="UP000485569">
    <property type="component" value="Unassembled WGS sequence"/>
</dbReference>
<dbReference type="InterPro" id="IPR036869">
    <property type="entry name" value="J_dom_sf"/>
</dbReference>
<comment type="caution">
    <text evidence="13">The sequence shown here is derived from an EMBL/GenBank/DDBJ whole genome shotgun (WGS) entry which is preliminary data.</text>
</comment>
<comment type="cofactor">
    <cofactor evidence="9">
        <name>Zn(2+)</name>
        <dbReference type="ChEBI" id="CHEBI:29105"/>
    </cofactor>
    <text evidence="9">Binds 2 Zn(2+) ions per monomer.</text>
</comment>
<sequence length="393" mass="43609">MEIIKGDLCMKKDYYEVLGVNRNASLEEIKKSYRRLARQYHPDANPGNKDTVEKFKEINEAYQVLSDTEKRTTYDRFGHAAFDSRAQAGYGGGGFGQDFDPFGDFGSFGDIFDMFFGSSTGSRRRDSASRPTKGANINVDVTLEFEEAAFGVEKEIEYSRIEFCKECQGVGGKKKVSCPHCRGTGEIKHTQTSIFGSIVTSRICNFCHGKGYVAEDTCQKCHGSGKVKTTRKLKLKFPAGVDSGYRLRVSGEGEAGENDGPAGDLYVSITVKPHKILERKGKNLFFDAEVTYTQLVLGDEIEVPTIQGMEKIKISPGTDTHSVLKLRGKGLVDPSNGSRGDQFVQLKLRIPRRLTGEYKKLMEQLAELEGQEKNKKSGGIFERIKEAFTSTEG</sequence>
<evidence type="ECO:0000256" key="4">
    <source>
        <dbReference type="ARBA" id="ARBA00022737"/>
    </source>
</evidence>
<dbReference type="Gene3D" id="2.60.260.20">
    <property type="entry name" value="Urease metallochaperone UreE, N-terminal domain"/>
    <property type="match status" value="2"/>
</dbReference>
<evidence type="ECO:0000259" key="11">
    <source>
        <dbReference type="PROSITE" id="PS50076"/>
    </source>
</evidence>
<feature type="domain" description="J" evidence="11">
    <location>
        <begin position="13"/>
        <end position="78"/>
    </location>
</feature>
<feature type="binding site" evidence="9">
    <location>
        <position position="178"/>
    </location>
    <ligand>
        <name>Zn(2+)</name>
        <dbReference type="ChEBI" id="CHEBI:29105"/>
        <label>2</label>
    </ligand>
</feature>
<evidence type="ECO:0000256" key="8">
    <source>
        <dbReference type="ARBA" id="ARBA00023186"/>
    </source>
</evidence>
<dbReference type="InterPro" id="IPR036410">
    <property type="entry name" value="HSP_DnaJ_Cys-rich_dom_sf"/>
</dbReference>
<dbReference type="PROSITE" id="PS51188">
    <property type="entry name" value="ZF_CR"/>
    <property type="match status" value="1"/>
</dbReference>
<keyword evidence="2 9" id="KW-0235">DNA replication</keyword>
<dbReference type="GO" id="GO:0042026">
    <property type="term" value="P:protein refolding"/>
    <property type="evidence" value="ECO:0007669"/>
    <property type="project" value="TreeGrafter"/>
</dbReference>
<comment type="subunit">
    <text evidence="9">Homodimer.</text>
</comment>
<dbReference type="CDD" id="cd10747">
    <property type="entry name" value="DnaJ_C"/>
    <property type="match status" value="1"/>
</dbReference>
<evidence type="ECO:0000256" key="9">
    <source>
        <dbReference type="HAMAP-Rule" id="MF_01152"/>
    </source>
</evidence>
<dbReference type="InterPro" id="IPR002939">
    <property type="entry name" value="DnaJ_C"/>
</dbReference>
<dbReference type="SUPFAM" id="SSF46565">
    <property type="entry name" value="Chaperone J-domain"/>
    <property type="match status" value="1"/>
</dbReference>
<feature type="zinc finger region" description="CR-type" evidence="10">
    <location>
        <begin position="151"/>
        <end position="230"/>
    </location>
</feature>
<keyword evidence="5 9" id="KW-0863">Zinc-finger</keyword>
<dbReference type="InterPro" id="IPR001305">
    <property type="entry name" value="HSP_DnaJ_Cys-rich_dom"/>
</dbReference>
<gene>
    <name evidence="13" type="primary">dnaJ_2</name>
    <name evidence="9" type="synonym">dnaJ</name>
    <name evidence="13" type="ORF">BWY41_01047</name>
</gene>
<comment type="similarity">
    <text evidence="9">Belongs to the DnaJ family.</text>
</comment>
<dbReference type="Pfam" id="PF00226">
    <property type="entry name" value="DnaJ"/>
    <property type="match status" value="1"/>
</dbReference>
<comment type="subcellular location">
    <subcellularLocation>
        <location evidence="9">Cytoplasm</location>
    </subcellularLocation>
</comment>
<dbReference type="CDD" id="cd10719">
    <property type="entry name" value="DnaJ_zf"/>
    <property type="match status" value="1"/>
</dbReference>
<evidence type="ECO:0000256" key="5">
    <source>
        <dbReference type="ARBA" id="ARBA00022771"/>
    </source>
</evidence>
<accession>A0A1V5SVF3</accession>
<evidence type="ECO:0000256" key="6">
    <source>
        <dbReference type="ARBA" id="ARBA00022833"/>
    </source>
</evidence>
<reference evidence="13" key="1">
    <citation type="submission" date="2017-02" db="EMBL/GenBank/DDBJ databases">
        <title>Delving into the versatile metabolic prowess of the omnipresent phylum Bacteroidetes.</title>
        <authorList>
            <person name="Nobu M.K."/>
            <person name="Mei R."/>
            <person name="Narihiro T."/>
            <person name="Kuroda K."/>
            <person name="Liu W.-T."/>
        </authorList>
    </citation>
    <scope>NUCLEOTIDE SEQUENCE</scope>
    <source>
        <strain evidence="13">ADurb.Bin276</strain>
    </source>
</reference>
<dbReference type="InterPro" id="IPR018253">
    <property type="entry name" value="DnaJ_domain_CS"/>
</dbReference>
<comment type="domain">
    <text evidence="9">The J domain is necessary and sufficient to stimulate DnaK ATPase activity. Zinc center 1 plays an important role in the autonomous, DnaK-independent chaperone activity of DnaJ. Zinc center 2 is essential for interaction with DnaK and for DnaJ activity.</text>
</comment>
<evidence type="ECO:0000256" key="7">
    <source>
        <dbReference type="ARBA" id="ARBA00023016"/>
    </source>
</evidence>
<dbReference type="InterPro" id="IPR008971">
    <property type="entry name" value="HSP40/DnaJ_pept-bd"/>
</dbReference>
<comment type="function">
    <text evidence="9">Participates actively in the response to hyperosmotic and heat shock by preventing the aggregation of stress-denatured proteins and by disaggregating proteins, also in an autonomous, DnaK-independent fashion. Unfolded proteins bind initially to DnaJ; upon interaction with the DnaJ-bound protein, DnaK hydrolyzes its bound ATP, resulting in the formation of a stable complex. GrpE releases ADP from DnaK; ATP binding to DnaK triggers the release of the substrate protein, thus completing the reaction cycle. Several rounds of ATP-dependent interactions between DnaJ, DnaK and GrpE are required for fully efficient folding. Also involved, together with DnaK and GrpE, in the DNA replication of plasmids through activation of initiation proteins.</text>
</comment>
<dbReference type="GO" id="GO:0005524">
    <property type="term" value="F:ATP binding"/>
    <property type="evidence" value="ECO:0007669"/>
    <property type="project" value="InterPro"/>
</dbReference>
<dbReference type="PANTHER" id="PTHR43096">
    <property type="entry name" value="DNAJ HOMOLOG 1, MITOCHONDRIAL-RELATED"/>
    <property type="match status" value="1"/>
</dbReference>
<feature type="repeat" description="CXXCXGXG motif" evidence="9">
    <location>
        <begin position="204"/>
        <end position="211"/>
    </location>
</feature>
<keyword evidence="7 9" id="KW-0346">Stress response</keyword>
<protein>
    <recommendedName>
        <fullName evidence="9">Chaperone protein DnaJ</fullName>
    </recommendedName>
</protein>
<dbReference type="PROSITE" id="PS00636">
    <property type="entry name" value="DNAJ_1"/>
    <property type="match status" value="1"/>
</dbReference>
<organism evidence="13">
    <name type="scientific">Candidatus Atribacter allofermentans</name>
    <dbReference type="NCBI Taxonomy" id="1852833"/>
    <lineage>
        <taxon>Bacteria</taxon>
        <taxon>Pseudomonadati</taxon>
        <taxon>Atribacterota</taxon>
        <taxon>Atribacteria</taxon>
        <taxon>Atribacterales</taxon>
        <taxon>Atribacteraceae</taxon>
        <taxon>Atribacter</taxon>
    </lineage>
</organism>
<keyword evidence="1 9" id="KW-0963">Cytoplasm</keyword>
<dbReference type="AlphaFoldDB" id="A0A1V5SVF3"/>
<dbReference type="Gene3D" id="1.10.287.110">
    <property type="entry name" value="DnaJ domain"/>
    <property type="match status" value="1"/>
</dbReference>
<dbReference type="EMBL" id="MWBQ01000071">
    <property type="protein sequence ID" value="OQA58516.1"/>
    <property type="molecule type" value="Genomic_DNA"/>
</dbReference>
<dbReference type="FunFam" id="2.60.260.20:FF:000005">
    <property type="entry name" value="Chaperone protein dnaJ 1, mitochondrial"/>
    <property type="match status" value="1"/>
</dbReference>
<evidence type="ECO:0000256" key="1">
    <source>
        <dbReference type="ARBA" id="ARBA00022490"/>
    </source>
</evidence>
<feature type="binding site" evidence="9">
    <location>
        <position position="204"/>
    </location>
    <ligand>
        <name>Zn(2+)</name>
        <dbReference type="ChEBI" id="CHEBI:29105"/>
        <label>2</label>
    </ligand>
</feature>
<dbReference type="GO" id="GO:0008270">
    <property type="term" value="F:zinc ion binding"/>
    <property type="evidence" value="ECO:0007669"/>
    <property type="project" value="UniProtKB-UniRule"/>
</dbReference>
<dbReference type="GO" id="GO:0051082">
    <property type="term" value="F:unfolded protein binding"/>
    <property type="evidence" value="ECO:0007669"/>
    <property type="project" value="UniProtKB-UniRule"/>
</dbReference>
<dbReference type="InterPro" id="IPR001623">
    <property type="entry name" value="DnaJ_domain"/>
</dbReference>
<dbReference type="PANTHER" id="PTHR43096:SF48">
    <property type="entry name" value="CHAPERONE PROTEIN DNAJ"/>
    <property type="match status" value="1"/>
</dbReference>
<feature type="repeat" description="CXXCXGXG motif" evidence="9">
    <location>
        <begin position="164"/>
        <end position="171"/>
    </location>
</feature>
<feature type="repeat" description="CXXCXGXG motif" evidence="9">
    <location>
        <begin position="218"/>
        <end position="225"/>
    </location>
</feature>
<dbReference type="FunFam" id="1.10.287.110:FF:000034">
    <property type="entry name" value="Chaperone protein DnaJ"/>
    <property type="match status" value="1"/>
</dbReference>
<dbReference type="NCBIfam" id="TIGR02349">
    <property type="entry name" value="DnaJ_bact"/>
    <property type="match status" value="1"/>
</dbReference>
<dbReference type="SUPFAM" id="SSF57938">
    <property type="entry name" value="DnaJ/Hsp40 cysteine-rich domain"/>
    <property type="match status" value="1"/>
</dbReference>
<keyword evidence="8 9" id="KW-0143">Chaperone</keyword>
<name>A0A1V5SVF3_9BACT</name>
<dbReference type="GO" id="GO:0005737">
    <property type="term" value="C:cytoplasm"/>
    <property type="evidence" value="ECO:0007669"/>
    <property type="project" value="UniProtKB-SubCell"/>
</dbReference>
<dbReference type="GO" id="GO:0009408">
    <property type="term" value="P:response to heat"/>
    <property type="evidence" value="ECO:0007669"/>
    <property type="project" value="InterPro"/>
</dbReference>
<dbReference type="SUPFAM" id="SSF49493">
    <property type="entry name" value="HSP40/DnaJ peptide-binding domain"/>
    <property type="match status" value="2"/>
</dbReference>
<evidence type="ECO:0000256" key="3">
    <source>
        <dbReference type="ARBA" id="ARBA00022723"/>
    </source>
</evidence>
<dbReference type="PROSITE" id="PS50076">
    <property type="entry name" value="DNAJ_2"/>
    <property type="match status" value="1"/>
</dbReference>
<dbReference type="NCBIfam" id="NF008035">
    <property type="entry name" value="PRK10767.1"/>
    <property type="match status" value="1"/>
</dbReference>
<dbReference type="CDD" id="cd06257">
    <property type="entry name" value="DnaJ"/>
    <property type="match status" value="1"/>
</dbReference>
<evidence type="ECO:0000256" key="2">
    <source>
        <dbReference type="ARBA" id="ARBA00022705"/>
    </source>
</evidence>
<feature type="binding site" evidence="9">
    <location>
        <position position="218"/>
    </location>
    <ligand>
        <name>Zn(2+)</name>
        <dbReference type="ChEBI" id="CHEBI:29105"/>
        <label>1</label>
    </ligand>
</feature>
<evidence type="ECO:0000313" key="13">
    <source>
        <dbReference type="EMBL" id="OQA58516.1"/>
    </source>
</evidence>
<dbReference type="GO" id="GO:0031072">
    <property type="term" value="F:heat shock protein binding"/>
    <property type="evidence" value="ECO:0007669"/>
    <property type="project" value="InterPro"/>
</dbReference>
<dbReference type="SMART" id="SM00271">
    <property type="entry name" value="DnaJ"/>
    <property type="match status" value="1"/>
</dbReference>
<feature type="binding site" evidence="9">
    <location>
        <position position="181"/>
    </location>
    <ligand>
        <name>Zn(2+)</name>
        <dbReference type="ChEBI" id="CHEBI:29105"/>
        <label>2</label>
    </ligand>
</feature>